<evidence type="ECO:0000313" key="2">
    <source>
        <dbReference type="EMBL" id="GFQ98546.1"/>
    </source>
</evidence>
<dbReference type="OrthoDB" id="6433398at2759"/>
<protein>
    <recommendedName>
        <fullName evidence="1">Integrase zinc-binding domain-containing protein</fullName>
    </recommendedName>
</protein>
<gene>
    <name evidence="2" type="ORF">TNCT_584771</name>
</gene>
<evidence type="ECO:0000259" key="1">
    <source>
        <dbReference type="Pfam" id="PF17921"/>
    </source>
</evidence>
<dbReference type="InterPro" id="IPR041588">
    <property type="entry name" value="Integrase_H2C2"/>
</dbReference>
<dbReference type="Pfam" id="PF17921">
    <property type="entry name" value="Integrase_H2C2"/>
    <property type="match status" value="1"/>
</dbReference>
<accession>A0A8X6G877</accession>
<dbReference type="EMBL" id="BMAO01034733">
    <property type="protein sequence ID" value="GFQ98546.1"/>
    <property type="molecule type" value="Genomic_DNA"/>
</dbReference>
<keyword evidence="3" id="KW-1185">Reference proteome</keyword>
<comment type="caution">
    <text evidence="2">The sequence shown here is derived from an EMBL/GenBank/DDBJ whole genome shotgun (WGS) entry which is preliminary data.</text>
</comment>
<dbReference type="Proteomes" id="UP000887116">
    <property type="component" value="Unassembled WGS sequence"/>
</dbReference>
<evidence type="ECO:0000313" key="3">
    <source>
        <dbReference type="Proteomes" id="UP000887116"/>
    </source>
</evidence>
<proteinExistence type="predicted"/>
<dbReference type="Gene3D" id="1.10.340.70">
    <property type="match status" value="1"/>
</dbReference>
<sequence>MGPKKTLERIKYSFFWEGLRADVKKLWESCRECQLTRSVMVNDGSPITPVARPELPFQDVLFVRNGKISHKGLILLLGGACKDLIPTPGNGLSIQGEPGNRKKKINRWDKNRLVLFFTNSNTPISKRTHTRLIPILVCLYSQNVQSPHILHWPECKLLTSRARSLSNGKRIFICNCSCFTSITLMKVTAMQPLQGCYGGRGSMDLWNYSSDMVSWVWSRYLNHEDMKQQTTADPSVLYIAFCKKTTP</sequence>
<reference evidence="2" key="1">
    <citation type="submission" date="2020-07" db="EMBL/GenBank/DDBJ databases">
        <title>Multicomponent nature underlies the extraordinary mechanical properties of spider dragline silk.</title>
        <authorList>
            <person name="Kono N."/>
            <person name="Nakamura H."/>
            <person name="Mori M."/>
            <person name="Yoshida Y."/>
            <person name="Ohtoshi R."/>
            <person name="Malay A.D."/>
            <person name="Moran D.A.P."/>
            <person name="Tomita M."/>
            <person name="Numata K."/>
            <person name="Arakawa K."/>
        </authorList>
    </citation>
    <scope>NUCLEOTIDE SEQUENCE</scope>
</reference>
<organism evidence="2 3">
    <name type="scientific">Trichonephila clavata</name>
    <name type="common">Joro spider</name>
    <name type="synonym">Nephila clavata</name>
    <dbReference type="NCBI Taxonomy" id="2740835"/>
    <lineage>
        <taxon>Eukaryota</taxon>
        <taxon>Metazoa</taxon>
        <taxon>Ecdysozoa</taxon>
        <taxon>Arthropoda</taxon>
        <taxon>Chelicerata</taxon>
        <taxon>Arachnida</taxon>
        <taxon>Araneae</taxon>
        <taxon>Araneomorphae</taxon>
        <taxon>Entelegynae</taxon>
        <taxon>Araneoidea</taxon>
        <taxon>Nephilidae</taxon>
        <taxon>Trichonephila</taxon>
    </lineage>
</organism>
<feature type="domain" description="Integrase zinc-binding" evidence="1">
    <location>
        <begin position="1"/>
        <end position="37"/>
    </location>
</feature>
<name>A0A8X6G877_TRICU</name>
<dbReference type="AlphaFoldDB" id="A0A8X6G877"/>